<dbReference type="InterPro" id="IPR036875">
    <property type="entry name" value="Znf_CCHC_sf"/>
</dbReference>
<evidence type="ECO:0000313" key="6">
    <source>
        <dbReference type="Proteomes" id="UP000252519"/>
    </source>
</evidence>
<feature type="domain" description="CCHC-type" evidence="3">
    <location>
        <begin position="236"/>
        <end position="250"/>
    </location>
</feature>
<dbReference type="OrthoDB" id="10068174at2759"/>
<sequence length="787" mass="88590">MAEDVPPERVDLIRSISSQVAEGVGPLISELVEKKFKEHKQGSTKQPRISVPALSHPGLKAQAELQTRWIRDIEEIEEGESEDQKKDKTEALKKSLKRRLTTVVGADTDASIFGLADAYEKVDSVIDQSDEFGKAVAEHLKKTAALKPSEAKRRRRTEQPFPRGGYPTGTGIPAGNLQQFPTFSPAVQQFPGPLPQYAIYGSAQQGPQGGNQFYTFYGFPSIRGFGGQATLPQKACYNCGQSGHIAASCRIPKKPTQDWVSVGFKINFIDSPPLQISLPNNRSTAFLNAEFVDGAVDELVQTGAVETVTEKPAIFSPLSVAEGKKLRLILDLSWLNEHVVKESIKFEDMTKAWDMLRGAKYLSTFDLKSGYHHVSVHPAYRKYFGFRWRNNFYVFKVLPFGFSPAPYIFTKLFKPLLKKWRRADINICLYIDDGLICGQSEEEVSLAVATVCEDFKRAGVTLSWEKCRLKPQSLSTWLGFDIDLRNREVRITKERIAKAARRLQSLRSSKRLTLRERLAFVGTVNSMWFVLACEPQLYTRAIVAKVTREETPLDYHFPLEADEVIELDYWNDRLSNGTFSKKFDSKTISPSALIMTDASNLGLAAVMYRNLEVERTATNINAQFRAESSTCRELLAVRFALDTWKENLKGLEVELRIDNQSAATILEKGSTVPLLHNISHQILSILRNSSSSLIIRWIPRSENIEADLASRMIDHDDWGIQQSIANAVQNRWGLAEVDMFATESNSKTKHFIGKFRSASSRQIATDALDPYNLNLWRMGILWLVPPP</sequence>
<dbReference type="CDD" id="cd03714">
    <property type="entry name" value="RT_DIRS1"/>
    <property type="match status" value="1"/>
</dbReference>
<dbReference type="GO" id="GO:0008270">
    <property type="term" value="F:zinc ion binding"/>
    <property type="evidence" value="ECO:0007669"/>
    <property type="project" value="UniProtKB-KW"/>
</dbReference>
<gene>
    <name evidence="5" type="ORF">ANCCAN_15510</name>
</gene>
<dbReference type="Pfam" id="PF00078">
    <property type="entry name" value="RVT_1"/>
    <property type="match status" value="1"/>
</dbReference>
<evidence type="ECO:0000256" key="2">
    <source>
        <dbReference type="SAM" id="MobiDB-lite"/>
    </source>
</evidence>
<dbReference type="AlphaFoldDB" id="A0A368G6A9"/>
<dbReference type="PROSITE" id="PS50878">
    <property type="entry name" value="RT_POL"/>
    <property type="match status" value="1"/>
</dbReference>
<evidence type="ECO:0000259" key="3">
    <source>
        <dbReference type="PROSITE" id="PS50158"/>
    </source>
</evidence>
<dbReference type="Proteomes" id="UP000252519">
    <property type="component" value="Unassembled WGS sequence"/>
</dbReference>
<proteinExistence type="predicted"/>
<dbReference type="SUPFAM" id="SSF56672">
    <property type="entry name" value="DNA/RNA polymerases"/>
    <property type="match status" value="1"/>
</dbReference>
<evidence type="ECO:0000259" key="4">
    <source>
        <dbReference type="PROSITE" id="PS50878"/>
    </source>
</evidence>
<dbReference type="GO" id="GO:0005737">
    <property type="term" value="C:cytoplasm"/>
    <property type="evidence" value="ECO:0007669"/>
    <property type="project" value="UniProtKB-ARBA"/>
</dbReference>
<feature type="region of interest" description="Disordered" evidence="2">
    <location>
        <begin position="144"/>
        <end position="173"/>
    </location>
</feature>
<dbReference type="Gene3D" id="4.10.60.10">
    <property type="entry name" value="Zinc finger, CCHC-type"/>
    <property type="match status" value="1"/>
</dbReference>
<dbReference type="GO" id="GO:0019899">
    <property type="term" value="F:enzyme binding"/>
    <property type="evidence" value="ECO:0007669"/>
    <property type="project" value="UniProtKB-ARBA"/>
</dbReference>
<dbReference type="InterPro" id="IPR043128">
    <property type="entry name" value="Rev_trsase/Diguanyl_cyclase"/>
</dbReference>
<comment type="caution">
    <text evidence="5">The sequence shown here is derived from an EMBL/GenBank/DDBJ whole genome shotgun (WGS) entry which is preliminary data.</text>
</comment>
<dbReference type="PROSITE" id="PS50158">
    <property type="entry name" value="ZF_CCHC"/>
    <property type="match status" value="1"/>
</dbReference>
<evidence type="ECO:0000256" key="1">
    <source>
        <dbReference type="PROSITE-ProRule" id="PRU00047"/>
    </source>
</evidence>
<dbReference type="InterPro" id="IPR043502">
    <property type="entry name" value="DNA/RNA_pol_sf"/>
</dbReference>
<reference evidence="5 6" key="1">
    <citation type="submission" date="2014-10" db="EMBL/GenBank/DDBJ databases">
        <title>Draft genome of the hookworm Ancylostoma caninum.</title>
        <authorList>
            <person name="Mitreva M."/>
        </authorList>
    </citation>
    <scope>NUCLEOTIDE SEQUENCE [LARGE SCALE GENOMIC DNA]</scope>
    <source>
        <strain evidence="5 6">Baltimore</strain>
    </source>
</reference>
<dbReference type="Gene3D" id="3.30.70.270">
    <property type="match status" value="1"/>
</dbReference>
<keyword evidence="1" id="KW-0862">Zinc</keyword>
<dbReference type="SMART" id="SM00343">
    <property type="entry name" value="ZnF_C2HC"/>
    <property type="match status" value="1"/>
</dbReference>
<feature type="domain" description="Reverse transcriptase" evidence="4">
    <location>
        <begin position="289"/>
        <end position="482"/>
    </location>
</feature>
<organism evidence="5 6">
    <name type="scientific">Ancylostoma caninum</name>
    <name type="common">Dog hookworm</name>
    <dbReference type="NCBI Taxonomy" id="29170"/>
    <lineage>
        <taxon>Eukaryota</taxon>
        <taxon>Metazoa</taxon>
        <taxon>Ecdysozoa</taxon>
        <taxon>Nematoda</taxon>
        <taxon>Chromadorea</taxon>
        <taxon>Rhabditida</taxon>
        <taxon>Rhabditina</taxon>
        <taxon>Rhabditomorpha</taxon>
        <taxon>Strongyloidea</taxon>
        <taxon>Ancylostomatidae</taxon>
        <taxon>Ancylostomatinae</taxon>
        <taxon>Ancylostoma</taxon>
    </lineage>
</organism>
<dbReference type="InterPro" id="IPR052055">
    <property type="entry name" value="Hepadnavirus_pol/RT"/>
</dbReference>
<dbReference type="InterPro" id="IPR000477">
    <property type="entry name" value="RT_dom"/>
</dbReference>
<dbReference type="Pfam" id="PF00098">
    <property type="entry name" value="zf-CCHC"/>
    <property type="match status" value="1"/>
</dbReference>
<keyword evidence="6" id="KW-1185">Reference proteome</keyword>
<name>A0A368G6A9_ANCCA</name>
<dbReference type="CDD" id="cd09275">
    <property type="entry name" value="RNase_HI_RT_DIRS1"/>
    <property type="match status" value="1"/>
</dbReference>
<dbReference type="InterPro" id="IPR001878">
    <property type="entry name" value="Znf_CCHC"/>
</dbReference>
<dbReference type="PANTHER" id="PTHR33050:SF7">
    <property type="entry name" value="RIBONUCLEASE H"/>
    <property type="match status" value="1"/>
</dbReference>
<keyword evidence="1" id="KW-0863">Zinc-finger</keyword>
<dbReference type="SUPFAM" id="SSF57756">
    <property type="entry name" value="Retrovirus zinc finger-like domains"/>
    <property type="match status" value="1"/>
</dbReference>
<keyword evidence="1" id="KW-0479">Metal-binding</keyword>
<dbReference type="Gene3D" id="3.10.10.10">
    <property type="entry name" value="HIV Type 1 Reverse Transcriptase, subunit A, domain 1"/>
    <property type="match status" value="1"/>
</dbReference>
<accession>A0A368G6A9</accession>
<evidence type="ECO:0000313" key="5">
    <source>
        <dbReference type="EMBL" id="RCN38570.1"/>
    </source>
</evidence>
<protein>
    <submittedName>
        <fullName evidence="5">Zinc knuckle</fullName>
    </submittedName>
</protein>
<dbReference type="EMBL" id="JOJR01000389">
    <property type="protein sequence ID" value="RCN38570.1"/>
    <property type="molecule type" value="Genomic_DNA"/>
</dbReference>
<dbReference type="GO" id="GO:0003676">
    <property type="term" value="F:nucleic acid binding"/>
    <property type="evidence" value="ECO:0007669"/>
    <property type="project" value="InterPro"/>
</dbReference>
<dbReference type="PANTHER" id="PTHR33050">
    <property type="entry name" value="REVERSE TRANSCRIPTASE DOMAIN-CONTAINING PROTEIN"/>
    <property type="match status" value="1"/>
</dbReference>
<dbReference type="STRING" id="29170.A0A368G6A9"/>